<dbReference type="Proteomes" id="UP000541444">
    <property type="component" value="Unassembled WGS sequence"/>
</dbReference>
<reference evidence="3 4" key="1">
    <citation type="journal article" date="2020" name="IScience">
        <title>Genome Sequencing of the Endangered Kingdonia uniflora (Circaeasteraceae, Ranunculales) Reveals Potential Mechanisms of Evolutionary Specialization.</title>
        <authorList>
            <person name="Sun Y."/>
            <person name="Deng T."/>
            <person name="Zhang A."/>
            <person name="Moore M.J."/>
            <person name="Landis J.B."/>
            <person name="Lin N."/>
            <person name="Zhang H."/>
            <person name="Zhang X."/>
            <person name="Huang J."/>
            <person name="Zhang X."/>
            <person name="Sun H."/>
            <person name="Wang H."/>
        </authorList>
    </citation>
    <scope>NUCLEOTIDE SEQUENCE [LARGE SCALE GENOMIC DNA]</scope>
    <source>
        <strain evidence="3">TB1705</strain>
        <tissue evidence="3">Leaf</tissue>
    </source>
</reference>
<evidence type="ECO:0000259" key="2">
    <source>
        <dbReference type="Pfam" id="PF11955"/>
    </source>
</evidence>
<sequence>MKKDPFLESSLTRNRRWIINNQIKNIILRCPNQVAPILFLQKKFRSLDLQGSALNWVKKYPCCFSVYLENNLYYCRLTKPMMGLVDEEELVMESQEGVLVERLGKLLLMSRNYKLNVVKFNGIKRNFGFPDDYLIRLLPKYPEMFKVVSYGNKRNSMEIELVSWDSKLGVSVVESRGLEIGEGPRFTCLLPSTWMKGLERFREFNENIPYISPYKLDCDGNEFVEESEEAEKRAVGVVHELLSLTLWKKMSIMKLSRFSREFNLPKKLNGLLLKHPGIFYVTNKYQIHTVMLREGYNGSDLCVKDPLVVVKDKFGALMQEGLHEYRLRRTDLNLERKKKKGMDFVRPVKRVKSSVSDDSEKDDDRVGGKRGGILSDPEERKRFYKVLFEDEVPKD</sequence>
<dbReference type="EMBL" id="JACGCM010000692">
    <property type="protein sequence ID" value="KAF6168573.1"/>
    <property type="molecule type" value="Genomic_DNA"/>
</dbReference>
<dbReference type="PANTHER" id="PTHR31476:SF5">
    <property type="entry name" value="UBIQUITIN CARBOXYL-TERMINAL HYDROLASE FAMILY PROTEIN"/>
    <property type="match status" value="1"/>
</dbReference>
<dbReference type="InterPro" id="IPR021099">
    <property type="entry name" value="PORR_domain"/>
</dbReference>
<comment type="caution">
    <text evidence="3">The sequence shown here is derived from an EMBL/GenBank/DDBJ whole genome shotgun (WGS) entry which is preliminary data.</text>
</comment>
<dbReference type="Pfam" id="PF11955">
    <property type="entry name" value="PORR"/>
    <property type="match status" value="1"/>
</dbReference>
<feature type="region of interest" description="Disordered" evidence="1">
    <location>
        <begin position="350"/>
        <end position="375"/>
    </location>
</feature>
<feature type="domain" description="PORR" evidence="2">
    <location>
        <begin position="2"/>
        <end position="322"/>
    </location>
</feature>
<dbReference type="AlphaFoldDB" id="A0A7J7NNA1"/>
<dbReference type="InterPro" id="IPR045040">
    <property type="entry name" value="PORR_fam"/>
</dbReference>
<proteinExistence type="predicted"/>
<dbReference type="GO" id="GO:0003723">
    <property type="term" value="F:RNA binding"/>
    <property type="evidence" value="ECO:0007669"/>
    <property type="project" value="InterPro"/>
</dbReference>
<dbReference type="PANTHER" id="PTHR31476">
    <property type="entry name" value="PROTEIN WHAT'S THIS FACTOR 1 HOMOLOG, CHLOROPLASTIC"/>
    <property type="match status" value="1"/>
</dbReference>
<name>A0A7J7NNA1_9MAGN</name>
<evidence type="ECO:0000256" key="1">
    <source>
        <dbReference type="SAM" id="MobiDB-lite"/>
    </source>
</evidence>
<organism evidence="3 4">
    <name type="scientific">Kingdonia uniflora</name>
    <dbReference type="NCBI Taxonomy" id="39325"/>
    <lineage>
        <taxon>Eukaryota</taxon>
        <taxon>Viridiplantae</taxon>
        <taxon>Streptophyta</taxon>
        <taxon>Embryophyta</taxon>
        <taxon>Tracheophyta</taxon>
        <taxon>Spermatophyta</taxon>
        <taxon>Magnoliopsida</taxon>
        <taxon>Ranunculales</taxon>
        <taxon>Circaeasteraceae</taxon>
        <taxon>Kingdonia</taxon>
    </lineage>
</organism>
<dbReference type="OrthoDB" id="1854109at2759"/>
<evidence type="ECO:0000313" key="4">
    <source>
        <dbReference type="Proteomes" id="UP000541444"/>
    </source>
</evidence>
<protein>
    <recommendedName>
        <fullName evidence="2">PORR domain-containing protein</fullName>
    </recommendedName>
</protein>
<accession>A0A7J7NNA1</accession>
<gene>
    <name evidence="3" type="ORF">GIB67_005185</name>
</gene>
<keyword evidence="4" id="KW-1185">Reference proteome</keyword>
<evidence type="ECO:0000313" key="3">
    <source>
        <dbReference type="EMBL" id="KAF6168573.1"/>
    </source>
</evidence>